<feature type="transmembrane region" description="Helical" evidence="3">
    <location>
        <begin position="505"/>
        <end position="533"/>
    </location>
</feature>
<name>A0A9Q1BRY5_HOLLE</name>
<keyword evidence="1" id="KW-0677">Repeat</keyword>
<proteinExistence type="predicted"/>
<evidence type="ECO:0000313" key="5">
    <source>
        <dbReference type="EMBL" id="KAJ8031506.1"/>
    </source>
</evidence>
<dbReference type="InterPro" id="IPR003410">
    <property type="entry name" value="HYR_dom"/>
</dbReference>
<feature type="compositionally biased region" description="Basic and acidic residues" evidence="2">
    <location>
        <begin position="539"/>
        <end position="551"/>
    </location>
</feature>
<gene>
    <name evidence="5" type="ORF">HOLleu_24716</name>
</gene>
<dbReference type="OrthoDB" id="10064599at2759"/>
<feature type="region of interest" description="Disordered" evidence="2">
    <location>
        <begin position="538"/>
        <end position="561"/>
    </location>
</feature>
<keyword evidence="6" id="KW-1185">Reference proteome</keyword>
<evidence type="ECO:0000256" key="3">
    <source>
        <dbReference type="SAM" id="Phobius"/>
    </source>
</evidence>
<dbReference type="AlphaFoldDB" id="A0A9Q1BRY5"/>
<comment type="caution">
    <text evidence="5">The sequence shown here is derived from an EMBL/GenBank/DDBJ whole genome shotgun (WGS) entry which is preliminary data.</text>
</comment>
<accession>A0A9Q1BRY5</accession>
<keyword evidence="3" id="KW-1133">Transmembrane helix</keyword>
<sequence length="592" mass="65366">MVTVNQAPLTCPDNIVVETDAGEGTANVFWKETFENNTVWNKSAYVTASHTPGDEFLLGNTMVLYTFYDADGIITDSCQFCVTVVSGGMIVGCPRHAIVTSANGMFTNVTWHNPVVFSDGSPRNLSSLKNVSPGDSFEVGVTRVTYREDEDICRFSIIVKDITPPELVHCTQDILVQLQPGETSSEVNWVVPKALDYESEFVCVQSTHSPGDRFEAGLTTVTYTFSDNAGNEATCKFGVHVARADDTHPPNIVNCPESVLNYEFQEREDNYEVFWRTPTATDDLNLPIAVSSSHSNRDCFPIGSTDVTYIFTDVVGNVATCRFEVYISVKNESQERLRFKQCPCDVVKTLPSSNDSIQVLWDDPTLVGSFREISVSQTHHSGDFFKQGRTHVVYTALSVGEVIARCQFLVDVIDSSPPDVINCPSFVSIRACRGSRTANWMEPYSMDNSGNKPDIIFQSHLPRRSLFKYGNTSVTYLFRDSSGNTIACNFTVNLHRNGCNFLTPVILITFAVIIFIVLLVGLCCPCVIVPLILKNKKKDKNDTSPDTDSQKDSNSLDTDGAVGDEDIALESLDMTADVHAQDKVSYENAELA</sequence>
<keyword evidence="3" id="KW-0472">Membrane</keyword>
<feature type="domain" description="HYR" evidence="4">
    <location>
        <begin position="245"/>
        <end position="329"/>
    </location>
</feature>
<organism evidence="5 6">
    <name type="scientific">Holothuria leucospilota</name>
    <name type="common">Black long sea cucumber</name>
    <name type="synonym">Mertensiothuria leucospilota</name>
    <dbReference type="NCBI Taxonomy" id="206669"/>
    <lineage>
        <taxon>Eukaryota</taxon>
        <taxon>Metazoa</taxon>
        <taxon>Echinodermata</taxon>
        <taxon>Eleutherozoa</taxon>
        <taxon>Echinozoa</taxon>
        <taxon>Holothuroidea</taxon>
        <taxon>Aspidochirotacea</taxon>
        <taxon>Aspidochirotida</taxon>
        <taxon>Holothuriidae</taxon>
        <taxon>Holothuria</taxon>
    </lineage>
</organism>
<dbReference type="PANTHER" id="PTHR24273">
    <property type="entry name" value="FI04643P-RELATED"/>
    <property type="match status" value="1"/>
</dbReference>
<dbReference type="PANTHER" id="PTHR24273:SF32">
    <property type="entry name" value="HYALIN"/>
    <property type="match status" value="1"/>
</dbReference>
<evidence type="ECO:0000259" key="4">
    <source>
        <dbReference type="PROSITE" id="PS50825"/>
    </source>
</evidence>
<reference evidence="5" key="1">
    <citation type="submission" date="2021-10" db="EMBL/GenBank/DDBJ databases">
        <title>Tropical sea cucumber genome reveals ecological adaptation and Cuvierian tubules defense mechanism.</title>
        <authorList>
            <person name="Chen T."/>
        </authorList>
    </citation>
    <scope>NUCLEOTIDE SEQUENCE</scope>
    <source>
        <strain evidence="5">Nanhai2018</strain>
        <tissue evidence="5">Muscle</tissue>
    </source>
</reference>
<feature type="domain" description="HYR" evidence="4">
    <location>
        <begin position="160"/>
        <end position="243"/>
    </location>
</feature>
<evidence type="ECO:0000313" key="6">
    <source>
        <dbReference type="Proteomes" id="UP001152320"/>
    </source>
</evidence>
<dbReference type="PROSITE" id="PS50825">
    <property type="entry name" value="HYR"/>
    <property type="match status" value="4"/>
</dbReference>
<dbReference type="EMBL" id="JAIZAY010000012">
    <property type="protein sequence ID" value="KAJ8031506.1"/>
    <property type="molecule type" value="Genomic_DNA"/>
</dbReference>
<feature type="domain" description="HYR" evidence="4">
    <location>
        <begin position="1"/>
        <end position="86"/>
    </location>
</feature>
<evidence type="ECO:0000256" key="1">
    <source>
        <dbReference type="ARBA" id="ARBA00022737"/>
    </source>
</evidence>
<evidence type="ECO:0000256" key="2">
    <source>
        <dbReference type="SAM" id="MobiDB-lite"/>
    </source>
</evidence>
<protein>
    <submittedName>
        <fullName evidence="5">Hyalin</fullName>
    </submittedName>
</protein>
<feature type="domain" description="HYR" evidence="4">
    <location>
        <begin position="413"/>
        <end position="496"/>
    </location>
</feature>
<dbReference type="Proteomes" id="UP001152320">
    <property type="component" value="Chromosome 12"/>
</dbReference>
<keyword evidence="3" id="KW-0812">Transmembrane</keyword>
<dbReference type="Pfam" id="PF02494">
    <property type="entry name" value="HYR"/>
    <property type="match status" value="5"/>
</dbReference>